<name>A0A8J6TL65_9BACT</name>
<accession>A0A8J6TL65</accession>
<evidence type="ECO:0000259" key="1">
    <source>
        <dbReference type="Pfam" id="PF01936"/>
    </source>
</evidence>
<dbReference type="Pfam" id="PF01936">
    <property type="entry name" value="NYN"/>
    <property type="match status" value="1"/>
</dbReference>
<evidence type="ECO:0000313" key="3">
    <source>
        <dbReference type="Proteomes" id="UP000603434"/>
    </source>
</evidence>
<gene>
    <name evidence="2" type="ORF">H8E23_02620</name>
</gene>
<dbReference type="InterPro" id="IPR021139">
    <property type="entry name" value="NYN"/>
</dbReference>
<organism evidence="2 3">
    <name type="scientific">Candidatus Desulfatibia profunda</name>
    <dbReference type="NCBI Taxonomy" id="2841695"/>
    <lineage>
        <taxon>Bacteria</taxon>
        <taxon>Pseudomonadati</taxon>
        <taxon>Thermodesulfobacteriota</taxon>
        <taxon>Desulfobacteria</taxon>
        <taxon>Desulfobacterales</taxon>
        <taxon>Desulfobacterales incertae sedis</taxon>
        <taxon>Candidatus Desulfatibia</taxon>
    </lineage>
</organism>
<proteinExistence type="predicted"/>
<reference evidence="2 3" key="1">
    <citation type="submission" date="2020-08" db="EMBL/GenBank/DDBJ databases">
        <title>Bridging the membrane lipid divide: bacteria of the FCB group superphylum have the potential to synthesize archaeal ether lipids.</title>
        <authorList>
            <person name="Villanueva L."/>
            <person name="Von Meijenfeldt F.A.B."/>
            <person name="Westbye A.B."/>
            <person name="Yadav S."/>
            <person name="Hopmans E.C."/>
            <person name="Dutilh B.E."/>
            <person name="Sinninghe Damste J.S."/>
        </authorList>
    </citation>
    <scope>NUCLEOTIDE SEQUENCE [LARGE SCALE GENOMIC DNA]</scope>
    <source>
        <strain evidence="2">NIOZ-UU30</strain>
    </source>
</reference>
<comment type="caution">
    <text evidence="2">The sequence shown here is derived from an EMBL/GenBank/DDBJ whole genome shotgun (WGS) entry which is preliminary data.</text>
</comment>
<sequence length="115" mass="13086">MVSSEITPLVIKIIHEDGEEEYSQKGVDALIVSGMVSVPIKYPKIEKIILVTSDTDFCPIIMDLEDLGVEVILATYYEKKRKGKFSVSHHLIDSCKGVYYITEKDFKDCELKKKK</sequence>
<feature type="non-terminal residue" evidence="2">
    <location>
        <position position="115"/>
    </location>
</feature>
<dbReference type="AlphaFoldDB" id="A0A8J6TL65"/>
<dbReference type="Proteomes" id="UP000603434">
    <property type="component" value="Unassembled WGS sequence"/>
</dbReference>
<dbReference type="Gene3D" id="3.40.50.1010">
    <property type="entry name" value="5'-nuclease"/>
    <property type="match status" value="1"/>
</dbReference>
<feature type="domain" description="NYN" evidence="1">
    <location>
        <begin position="20"/>
        <end position="98"/>
    </location>
</feature>
<dbReference type="EMBL" id="JACNJH010000079">
    <property type="protein sequence ID" value="MBC8360278.1"/>
    <property type="molecule type" value="Genomic_DNA"/>
</dbReference>
<evidence type="ECO:0000313" key="2">
    <source>
        <dbReference type="EMBL" id="MBC8360278.1"/>
    </source>
</evidence>
<protein>
    <submittedName>
        <fullName evidence="2">NYN domain-containing protein</fullName>
    </submittedName>
</protein>
<dbReference type="GO" id="GO:0004540">
    <property type="term" value="F:RNA nuclease activity"/>
    <property type="evidence" value="ECO:0007669"/>
    <property type="project" value="InterPro"/>
</dbReference>